<protein>
    <submittedName>
        <fullName evidence="1">Integrase</fullName>
    </submittedName>
</protein>
<accession>A0AAE6V0X9</accession>
<dbReference type="Proteomes" id="UP000464593">
    <property type="component" value="Chromosome"/>
</dbReference>
<dbReference type="RefSeq" id="WP_159266012.1">
    <property type="nucleotide sequence ID" value="NZ_CP040324.1"/>
</dbReference>
<evidence type="ECO:0000313" key="2">
    <source>
        <dbReference type="Proteomes" id="UP000464593"/>
    </source>
</evidence>
<evidence type="ECO:0000313" key="1">
    <source>
        <dbReference type="EMBL" id="QHB26734.1"/>
    </source>
</evidence>
<dbReference type="EMBL" id="CP040324">
    <property type="protein sequence ID" value="QHB26734.1"/>
    <property type="molecule type" value="Genomic_DNA"/>
</dbReference>
<reference evidence="1 2" key="1">
    <citation type="submission" date="2019-05" db="EMBL/GenBank/DDBJ databases">
        <title>Complete genome sequence of Pseudomonas Pseudomonas resinovorans.</title>
        <authorList>
            <person name="Chen H.-P."/>
        </authorList>
    </citation>
    <scope>NUCLEOTIDE SEQUENCE [LARGE SCALE GENOMIC DNA]</scope>
    <source>
        <strain evidence="1 2">TCU-CK1</strain>
    </source>
</reference>
<organism evidence="1 2">
    <name type="scientific">Pseudomonas monteilii</name>
    <dbReference type="NCBI Taxonomy" id="76759"/>
    <lineage>
        <taxon>Bacteria</taxon>
        <taxon>Pseudomonadati</taxon>
        <taxon>Pseudomonadota</taxon>
        <taxon>Gammaproteobacteria</taxon>
        <taxon>Pseudomonadales</taxon>
        <taxon>Pseudomonadaceae</taxon>
        <taxon>Pseudomonas</taxon>
    </lineage>
</organism>
<gene>
    <name evidence="1" type="ORF">TCK1_1388</name>
</gene>
<name>A0AAE6V0X9_9PSED</name>
<proteinExistence type="predicted"/>
<sequence>MNLLTAFKNCKPKKVKLAFTQAGIEYVSSLGESEHEYIYSEILNFSEWFNDPLSATFSLLCKQGSSVSVAFFFFDSAQSKLDSKIFPSNQMISFCPPEGTVYFRVALRVYGPAEDLLIAMLTGDNDTVLALMTKYNSFNQSPLRPEKFTYSEIQPLIFLETLFCDTESNASAIQKYLSYFKGLLGLIAKQQYRNFIWFIHISSDKGRAIDEIRKIVERLNLNRNTVINIYDHPAGGYQNEHETHIDRLRRPNSSYPELREKIFDNALEAAGIDLGEIAPDQIVVRIAIDDDDFVSPHYFTKIAELAAQQAPELNDETPQAVIGINRVWITHLTPGGNSVVHDVKFSRMMTGCKFSVARGIIPLTPYAIYERFEAVQNSAVREIPHKIFSLDKPIFSYNRHGGNYSNQNKKSYYDEHIATHQFKDHQELLEFIENF</sequence>
<dbReference type="AlphaFoldDB" id="A0AAE6V0X9"/>